<feature type="domain" description="Thiolase N-terminal" evidence="6">
    <location>
        <begin position="430"/>
        <end position="683"/>
    </location>
</feature>
<comment type="similarity">
    <text evidence="1">Belongs to the thiolase-like superfamily. Thiolase family.</text>
</comment>
<protein>
    <recommendedName>
        <fullName evidence="10">Acetyl-CoA acetyltransferase</fullName>
    </recommendedName>
</protein>
<evidence type="ECO:0000256" key="1">
    <source>
        <dbReference type="ARBA" id="ARBA00010982"/>
    </source>
</evidence>
<proteinExistence type="inferred from homology"/>
<evidence type="ECO:0000259" key="7">
    <source>
        <dbReference type="Pfam" id="PF02803"/>
    </source>
</evidence>
<name>A0ABR1BEG8_POLSC</name>
<accession>A0ABR1BEG8</accession>
<dbReference type="Proteomes" id="UP001359485">
    <property type="component" value="Unassembled WGS sequence"/>
</dbReference>
<comment type="caution">
    <text evidence="8">The sequence shown here is derived from an EMBL/GenBank/DDBJ whole genome shotgun (WGS) entry which is preliminary data.</text>
</comment>
<dbReference type="NCBIfam" id="TIGR01930">
    <property type="entry name" value="AcCoA-C-Actrans"/>
    <property type="match status" value="2"/>
</dbReference>
<evidence type="ECO:0000256" key="3">
    <source>
        <dbReference type="ARBA" id="ARBA00022723"/>
    </source>
</evidence>
<feature type="domain" description="Thiolase C-terminal" evidence="7">
    <location>
        <begin position="289"/>
        <end position="409"/>
    </location>
</feature>
<dbReference type="InterPro" id="IPR002155">
    <property type="entry name" value="Thiolase"/>
</dbReference>
<dbReference type="PANTHER" id="PTHR18919">
    <property type="entry name" value="ACETYL-COA C-ACYLTRANSFERASE"/>
    <property type="match status" value="1"/>
</dbReference>
<evidence type="ECO:0000259" key="6">
    <source>
        <dbReference type="Pfam" id="PF00108"/>
    </source>
</evidence>
<dbReference type="PROSITE" id="PS00737">
    <property type="entry name" value="THIOLASE_2"/>
    <property type="match status" value="2"/>
</dbReference>
<gene>
    <name evidence="8" type="ORF">RUM44_012873</name>
</gene>
<feature type="domain" description="Thiolase C-terminal" evidence="7">
    <location>
        <begin position="692"/>
        <end position="812"/>
    </location>
</feature>
<evidence type="ECO:0000313" key="8">
    <source>
        <dbReference type="EMBL" id="KAK6641164.1"/>
    </source>
</evidence>
<dbReference type="PROSITE" id="PS00098">
    <property type="entry name" value="THIOLASE_1"/>
    <property type="match status" value="2"/>
</dbReference>
<dbReference type="InterPro" id="IPR020615">
    <property type="entry name" value="Thiolase_acyl_enz_int_AS"/>
</dbReference>
<dbReference type="InterPro" id="IPR020617">
    <property type="entry name" value="Thiolase_C"/>
</dbReference>
<dbReference type="Gene3D" id="3.40.47.10">
    <property type="match status" value="3"/>
</dbReference>
<dbReference type="EMBL" id="JAWJWF010000001">
    <property type="protein sequence ID" value="KAK6641164.1"/>
    <property type="molecule type" value="Genomic_DNA"/>
</dbReference>
<evidence type="ECO:0008006" key="10">
    <source>
        <dbReference type="Google" id="ProtNLM"/>
    </source>
</evidence>
<sequence>MAHVLKHLRISSRLRQYSSSAQLNDVYILSAVRTPIGSFQSALAPQSATQLGAVALEQAIQRASLKKEDVQEVFMGCVLQGGVGQAPARQAALFAGMPQSTICTTVNKVCASGMKAIMLASQVLMANHQQVCGAGGMESMSNAPFYLSREAPSYGGVQLKDAVVYDGLIDVYDKIHMGVCAEKCAKDHGFSRDDQDKYAIQSYKNSANAHSSGVFKDEIVPVVVRKKKEEKLVSEDEEYKRVDFAKFPALKTVFQKENGTVTAGNASTLNDGAAALILATGDFVKARNLKPLAKVVSFADGAVAPIDFPIAPTAAIPKALKLANLTVDKISQWEINEAFSVVALANIKILKLDPARVNKHGGAVSLGHPIGMSGARIVGHLAHSLAPGEYGCASICNGGGGASSIIIQKSKISVTCIRRYSSCIHLNDPYIISAVRTPVGRFNGKLASLSAVQLGTIALTNALEKSQISKDDVAEIIVGCFAVCGLGQSPAKQIAQYSGLSHSCIASTVNKQCGSGMKAVALASQTILSNYQEVVATGGIESLTNVPYMFKRINPKFGNFTVRDPIFHDGLYDYIHQVDVTYLAEETAKEYGCTRKIQDDFGVQSYSKALAALERGIFTSEIVPVVLNKKGKDDEVVCEDEEIRKLNLNKYYDLKPDIGEKGTITSGNSSGMADGGCMMILASGNYVLKKNLKPLARIVSFADGCLETKKFNLAHSVAIPRALLKANLCVEDICMWEINETFALTTIINTQLLKVDPCRVNVHGGSIAMGHPFGMTGARLITHLAHCLQPGQFGCASISHASGGASACIVEKVGDVC</sequence>
<reference evidence="8 9" key="1">
    <citation type="submission" date="2023-09" db="EMBL/GenBank/DDBJ databases">
        <title>Genomes of two closely related lineages of the louse Polyplax serrata with different host specificities.</title>
        <authorList>
            <person name="Martinu J."/>
            <person name="Tarabai H."/>
            <person name="Stefka J."/>
            <person name="Hypsa V."/>
        </authorList>
    </citation>
    <scope>NUCLEOTIDE SEQUENCE [LARGE SCALE GENOMIC DNA]</scope>
    <source>
        <strain evidence="8">98ZLc_SE</strain>
    </source>
</reference>
<dbReference type="InterPro" id="IPR020616">
    <property type="entry name" value="Thiolase_N"/>
</dbReference>
<organism evidence="8 9">
    <name type="scientific">Polyplax serrata</name>
    <name type="common">Common mouse louse</name>
    <dbReference type="NCBI Taxonomy" id="468196"/>
    <lineage>
        <taxon>Eukaryota</taxon>
        <taxon>Metazoa</taxon>
        <taxon>Ecdysozoa</taxon>
        <taxon>Arthropoda</taxon>
        <taxon>Hexapoda</taxon>
        <taxon>Insecta</taxon>
        <taxon>Pterygota</taxon>
        <taxon>Neoptera</taxon>
        <taxon>Paraneoptera</taxon>
        <taxon>Psocodea</taxon>
        <taxon>Troctomorpha</taxon>
        <taxon>Phthiraptera</taxon>
        <taxon>Anoplura</taxon>
        <taxon>Polyplacidae</taxon>
        <taxon>Polyplax</taxon>
    </lineage>
</organism>
<evidence type="ECO:0000313" key="9">
    <source>
        <dbReference type="Proteomes" id="UP001359485"/>
    </source>
</evidence>
<dbReference type="InterPro" id="IPR016039">
    <property type="entry name" value="Thiolase-like"/>
</dbReference>
<dbReference type="SUPFAM" id="SSF53901">
    <property type="entry name" value="Thiolase-like"/>
    <property type="match status" value="4"/>
</dbReference>
<keyword evidence="4" id="KW-0630">Potassium</keyword>
<dbReference type="Pfam" id="PF02803">
    <property type="entry name" value="Thiolase_C"/>
    <property type="match status" value="2"/>
</dbReference>
<keyword evidence="3" id="KW-0479">Metal-binding</keyword>
<dbReference type="Pfam" id="PF00108">
    <property type="entry name" value="Thiolase_N"/>
    <property type="match status" value="2"/>
</dbReference>
<feature type="domain" description="Thiolase N-terminal" evidence="6">
    <location>
        <begin position="26"/>
        <end position="280"/>
    </location>
</feature>
<keyword evidence="5" id="KW-0012">Acyltransferase</keyword>
<evidence type="ECO:0000256" key="2">
    <source>
        <dbReference type="ARBA" id="ARBA00022679"/>
    </source>
</evidence>
<keyword evidence="2" id="KW-0808">Transferase</keyword>
<dbReference type="InterPro" id="IPR020613">
    <property type="entry name" value="Thiolase_CS"/>
</dbReference>
<evidence type="ECO:0000256" key="4">
    <source>
        <dbReference type="ARBA" id="ARBA00022958"/>
    </source>
</evidence>
<dbReference type="PANTHER" id="PTHR18919:SF156">
    <property type="entry name" value="ACETYL-COA ACETYLTRANSFERASE, MITOCHONDRIAL"/>
    <property type="match status" value="1"/>
</dbReference>
<evidence type="ECO:0000256" key="5">
    <source>
        <dbReference type="ARBA" id="ARBA00023315"/>
    </source>
</evidence>
<dbReference type="CDD" id="cd00751">
    <property type="entry name" value="thiolase"/>
    <property type="match status" value="2"/>
</dbReference>
<keyword evidence="9" id="KW-1185">Reference proteome</keyword>